<accession>A0A151TLQ8</accession>
<evidence type="ECO:0008006" key="3">
    <source>
        <dbReference type="Google" id="ProtNLM"/>
    </source>
</evidence>
<organism evidence="1 2">
    <name type="scientific">Cajanus cajan</name>
    <name type="common">Pigeon pea</name>
    <name type="synonym">Cajanus indicus</name>
    <dbReference type="NCBI Taxonomy" id="3821"/>
    <lineage>
        <taxon>Eukaryota</taxon>
        <taxon>Viridiplantae</taxon>
        <taxon>Streptophyta</taxon>
        <taxon>Embryophyta</taxon>
        <taxon>Tracheophyta</taxon>
        <taxon>Spermatophyta</taxon>
        <taxon>Magnoliopsida</taxon>
        <taxon>eudicotyledons</taxon>
        <taxon>Gunneridae</taxon>
        <taxon>Pentapetalae</taxon>
        <taxon>rosids</taxon>
        <taxon>fabids</taxon>
        <taxon>Fabales</taxon>
        <taxon>Fabaceae</taxon>
        <taxon>Papilionoideae</taxon>
        <taxon>50 kb inversion clade</taxon>
        <taxon>NPAAA clade</taxon>
        <taxon>indigoferoid/millettioid clade</taxon>
        <taxon>Phaseoleae</taxon>
        <taxon>Cajanus</taxon>
    </lineage>
</organism>
<sequence>MVSTFKLFKHKSNTLTDSTFYKPVVGALQYSTITRLEISFIVSMVCQFMDNPLKSHWNAIKRTLRYLEFMVYT</sequence>
<dbReference type="Gramene" id="C.cajan_20979.t">
    <property type="protein sequence ID" value="C.cajan_20979.t.cds1"/>
    <property type="gene ID" value="C.cajan_20979"/>
</dbReference>
<gene>
    <name evidence="1" type="ORF">KK1_021608</name>
</gene>
<name>A0A151TLQ8_CAJCA</name>
<dbReference type="AlphaFoldDB" id="A0A151TLQ8"/>
<proteinExistence type="predicted"/>
<evidence type="ECO:0000313" key="2">
    <source>
        <dbReference type="Proteomes" id="UP000075243"/>
    </source>
</evidence>
<dbReference type="Proteomes" id="UP000075243">
    <property type="component" value="Chromosome 4"/>
</dbReference>
<keyword evidence="2" id="KW-1185">Reference proteome</keyword>
<protein>
    <recommendedName>
        <fullName evidence="3">Retrovirus-related Pol polyprotein from transposon TNT 1-94</fullName>
    </recommendedName>
</protein>
<evidence type="ECO:0000313" key="1">
    <source>
        <dbReference type="EMBL" id="KYP67991.1"/>
    </source>
</evidence>
<dbReference type="PANTHER" id="PTHR11439:SF455">
    <property type="entry name" value="RLK (RECEPTOR-LIKE PROTEIN KINASE) 8, PUTATIVE-RELATED"/>
    <property type="match status" value="1"/>
</dbReference>
<dbReference type="PANTHER" id="PTHR11439">
    <property type="entry name" value="GAG-POL-RELATED RETROTRANSPOSON"/>
    <property type="match status" value="1"/>
</dbReference>
<reference evidence="1 2" key="1">
    <citation type="journal article" date="2012" name="Nat. Biotechnol.">
        <title>Draft genome sequence of pigeonpea (Cajanus cajan), an orphan legume crop of resource-poor farmers.</title>
        <authorList>
            <person name="Varshney R.K."/>
            <person name="Chen W."/>
            <person name="Li Y."/>
            <person name="Bharti A.K."/>
            <person name="Saxena R.K."/>
            <person name="Schlueter J.A."/>
            <person name="Donoghue M.T."/>
            <person name="Azam S."/>
            <person name="Fan G."/>
            <person name="Whaley A.M."/>
            <person name="Farmer A.D."/>
            <person name="Sheridan J."/>
            <person name="Iwata A."/>
            <person name="Tuteja R."/>
            <person name="Penmetsa R.V."/>
            <person name="Wu W."/>
            <person name="Upadhyaya H.D."/>
            <person name="Yang S.P."/>
            <person name="Shah T."/>
            <person name="Saxena K.B."/>
            <person name="Michael T."/>
            <person name="McCombie W.R."/>
            <person name="Yang B."/>
            <person name="Zhang G."/>
            <person name="Yang H."/>
            <person name="Wang J."/>
            <person name="Spillane C."/>
            <person name="Cook D.R."/>
            <person name="May G.D."/>
            <person name="Xu X."/>
            <person name="Jackson S.A."/>
        </authorList>
    </citation>
    <scope>NUCLEOTIDE SEQUENCE [LARGE SCALE GENOMIC DNA]</scope>
    <source>
        <strain evidence="2">cv. Asha</strain>
    </source>
</reference>
<dbReference type="EMBL" id="CM003606">
    <property type="protein sequence ID" value="KYP67991.1"/>
    <property type="molecule type" value="Genomic_DNA"/>
</dbReference>